<reference evidence="10 11" key="1">
    <citation type="submission" date="2015-12" db="EMBL/GenBank/DDBJ databases">
        <title>Genome sequence of Oceanibaculum pacificum MCCC 1A02656.</title>
        <authorList>
            <person name="Lu L."/>
            <person name="Lai Q."/>
            <person name="Shao Z."/>
            <person name="Qian P."/>
        </authorList>
    </citation>
    <scope>NUCLEOTIDE SEQUENCE [LARGE SCALE GENOMIC DNA]</scope>
    <source>
        <strain evidence="10 11">MCCC 1A02656</strain>
    </source>
</reference>
<evidence type="ECO:0000256" key="4">
    <source>
        <dbReference type="ARBA" id="ARBA00022475"/>
    </source>
</evidence>
<evidence type="ECO:0000313" key="10">
    <source>
        <dbReference type="EMBL" id="KZD03450.1"/>
    </source>
</evidence>
<organism evidence="10 11">
    <name type="scientific">Oceanibaculum pacificum</name>
    <dbReference type="NCBI Taxonomy" id="580166"/>
    <lineage>
        <taxon>Bacteria</taxon>
        <taxon>Pseudomonadati</taxon>
        <taxon>Pseudomonadota</taxon>
        <taxon>Alphaproteobacteria</taxon>
        <taxon>Rhodospirillales</taxon>
        <taxon>Oceanibaculaceae</taxon>
        <taxon>Oceanibaculum</taxon>
    </lineage>
</organism>
<keyword evidence="3 8" id="KW-0813">Transport</keyword>
<name>A0A154VQD1_9PROT</name>
<evidence type="ECO:0000256" key="5">
    <source>
        <dbReference type="ARBA" id="ARBA00022692"/>
    </source>
</evidence>
<dbReference type="PROSITE" id="PS50928">
    <property type="entry name" value="ABC_TM1"/>
    <property type="match status" value="1"/>
</dbReference>
<proteinExistence type="inferred from homology"/>
<accession>A0A154VQD1</accession>
<dbReference type="GO" id="GO:0005886">
    <property type="term" value="C:plasma membrane"/>
    <property type="evidence" value="ECO:0007669"/>
    <property type="project" value="UniProtKB-SubCell"/>
</dbReference>
<sequence>MLASQRHTYWLLIVPAVLLMLVFYIYPLIQVLWISVTEPYFGLQNYEALLSRPLLHRIWLTTLRICAITTIITVTLGYLVAYAMARVGERQRTTMMFCILLTFWLSVLIRAFAWVMLLRNGGLINSALMGLGIIDGDLPLLRNEFAVIVGMVHFMMPLAVLPIYSNMSGIDGRYVSAARGLGASPWEAFWHIHLPLSKPGLIAATILVFVFSLGFFITPAILGGGKVVMISEYIQVSFEETLRWGQATMLASSLLFAVLLTLALVARFVDLKKVFGAR</sequence>
<evidence type="ECO:0000256" key="6">
    <source>
        <dbReference type="ARBA" id="ARBA00022989"/>
    </source>
</evidence>
<dbReference type="Gene3D" id="1.10.3720.10">
    <property type="entry name" value="MetI-like"/>
    <property type="match status" value="1"/>
</dbReference>
<dbReference type="Proteomes" id="UP000076400">
    <property type="component" value="Unassembled WGS sequence"/>
</dbReference>
<evidence type="ECO:0000259" key="9">
    <source>
        <dbReference type="PROSITE" id="PS50928"/>
    </source>
</evidence>
<feature type="transmembrane region" description="Helical" evidence="8">
    <location>
        <begin position="56"/>
        <end position="83"/>
    </location>
</feature>
<evidence type="ECO:0000256" key="7">
    <source>
        <dbReference type="ARBA" id="ARBA00023136"/>
    </source>
</evidence>
<dbReference type="InterPro" id="IPR000515">
    <property type="entry name" value="MetI-like"/>
</dbReference>
<evidence type="ECO:0000313" key="11">
    <source>
        <dbReference type="Proteomes" id="UP000076400"/>
    </source>
</evidence>
<dbReference type="GO" id="GO:0055085">
    <property type="term" value="P:transmembrane transport"/>
    <property type="evidence" value="ECO:0007669"/>
    <property type="project" value="InterPro"/>
</dbReference>
<dbReference type="PANTHER" id="PTHR42929:SF5">
    <property type="entry name" value="ABC TRANSPORTER PERMEASE PROTEIN"/>
    <property type="match status" value="1"/>
</dbReference>
<evidence type="ECO:0000256" key="2">
    <source>
        <dbReference type="ARBA" id="ARBA00007069"/>
    </source>
</evidence>
<keyword evidence="5 8" id="KW-0812">Transmembrane</keyword>
<keyword evidence="4" id="KW-1003">Cell membrane</keyword>
<feature type="domain" description="ABC transmembrane type-1" evidence="9">
    <location>
        <begin position="59"/>
        <end position="266"/>
    </location>
</feature>
<gene>
    <name evidence="10" type="ORF">AUP43_12880</name>
</gene>
<dbReference type="CDD" id="cd06261">
    <property type="entry name" value="TM_PBP2"/>
    <property type="match status" value="1"/>
</dbReference>
<dbReference type="Pfam" id="PF00528">
    <property type="entry name" value="BPD_transp_1"/>
    <property type="match status" value="1"/>
</dbReference>
<dbReference type="PANTHER" id="PTHR42929">
    <property type="entry name" value="INNER MEMBRANE ABC TRANSPORTER PERMEASE PROTEIN YDCU-RELATED-RELATED"/>
    <property type="match status" value="1"/>
</dbReference>
<comment type="similarity">
    <text evidence="2">Belongs to the binding-protein-dependent transport system permease family. CysTW subfamily.</text>
</comment>
<dbReference type="InterPro" id="IPR035906">
    <property type="entry name" value="MetI-like_sf"/>
</dbReference>
<keyword evidence="7 8" id="KW-0472">Membrane</keyword>
<evidence type="ECO:0000256" key="8">
    <source>
        <dbReference type="RuleBase" id="RU363032"/>
    </source>
</evidence>
<keyword evidence="6 8" id="KW-1133">Transmembrane helix</keyword>
<comment type="caution">
    <text evidence="10">The sequence shown here is derived from an EMBL/GenBank/DDBJ whole genome shotgun (WGS) entry which is preliminary data.</text>
</comment>
<protein>
    <submittedName>
        <fullName evidence="10">Polyamine ABC transporter permease</fullName>
    </submittedName>
</protein>
<feature type="transmembrane region" description="Helical" evidence="8">
    <location>
        <begin position="244"/>
        <end position="269"/>
    </location>
</feature>
<feature type="transmembrane region" description="Helical" evidence="8">
    <location>
        <begin position="201"/>
        <end position="224"/>
    </location>
</feature>
<dbReference type="OrthoDB" id="7915284at2"/>
<comment type="subcellular location">
    <subcellularLocation>
        <location evidence="1 8">Cell membrane</location>
        <topology evidence="1 8">Multi-pass membrane protein</topology>
    </subcellularLocation>
</comment>
<dbReference type="EMBL" id="LPXN01000144">
    <property type="protein sequence ID" value="KZD03450.1"/>
    <property type="molecule type" value="Genomic_DNA"/>
</dbReference>
<dbReference type="SUPFAM" id="SSF161098">
    <property type="entry name" value="MetI-like"/>
    <property type="match status" value="1"/>
</dbReference>
<dbReference type="AlphaFoldDB" id="A0A154VQD1"/>
<dbReference type="STRING" id="580166.AUP43_12880"/>
<evidence type="ECO:0000256" key="1">
    <source>
        <dbReference type="ARBA" id="ARBA00004651"/>
    </source>
</evidence>
<feature type="transmembrane region" description="Helical" evidence="8">
    <location>
        <begin position="9"/>
        <end position="36"/>
    </location>
</feature>
<keyword evidence="11" id="KW-1185">Reference proteome</keyword>
<evidence type="ECO:0000256" key="3">
    <source>
        <dbReference type="ARBA" id="ARBA00022448"/>
    </source>
</evidence>
<feature type="transmembrane region" description="Helical" evidence="8">
    <location>
        <begin position="95"/>
        <end position="117"/>
    </location>
</feature>
<feature type="transmembrane region" description="Helical" evidence="8">
    <location>
        <begin position="145"/>
        <end position="164"/>
    </location>
</feature>
<dbReference type="RefSeq" id="WP_067558975.1">
    <property type="nucleotide sequence ID" value="NZ_LPXN01000144.1"/>
</dbReference>